<evidence type="ECO:0000256" key="1">
    <source>
        <dbReference type="SAM" id="MobiDB-lite"/>
    </source>
</evidence>
<protein>
    <recommendedName>
        <fullName evidence="5">Phosphoesterase</fullName>
    </recommendedName>
</protein>
<dbReference type="InterPro" id="IPR016195">
    <property type="entry name" value="Pol/histidinol_Pase-like"/>
</dbReference>
<evidence type="ECO:0000256" key="2">
    <source>
        <dbReference type="SAM" id="SignalP"/>
    </source>
</evidence>
<evidence type="ECO:0000313" key="3">
    <source>
        <dbReference type="EMBL" id="TDK33981.1"/>
    </source>
</evidence>
<keyword evidence="2" id="KW-0732">Signal</keyword>
<dbReference type="EMBL" id="SMTG01000002">
    <property type="protein sequence ID" value="TDK33981.1"/>
    <property type="molecule type" value="Genomic_DNA"/>
</dbReference>
<name>A0A4R5UFE3_9GAMM</name>
<evidence type="ECO:0008006" key="5">
    <source>
        <dbReference type="Google" id="ProtNLM"/>
    </source>
</evidence>
<comment type="caution">
    <text evidence="3">The sequence shown here is derived from an EMBL/GenBank/DDBJ whole genome shotgun (WGS) entry which is preliminary data.</text>
</comment>
<reference evidence="3 4" key="1">
    <citation type="submission" date="2019-03" db="EMBL/GenBank/DDBJ databases">
        <title>Luteimonas zhaokaii sp.nov., isolated from the rectal contents of Plateau pika in Yushu, Qinghai Province, China.</title>
        <authorList>
            <person name="Zhang G."/>
        </authorList>
    </citation>
    <scope>NUCLEOTIDE SEQUENCE [LARGE SCALE GENOMIC DNA]</scope>
    <source>
        <strain evidence="3 4">THG-MD21</strain>
    </source>
</reference>
<feature type="signal peptide" evidence="2">
    <location>
        <begin position="1"/>
        <end position="31"/>
    </location>
</feature>
<evidence type="ECO:0000313" key="4">
    <source>
        <dbReference type="Proteomes" id="UP000295543"/>
    </source>
</evidence>
<proteinExistence type="predicted"/>
<sequence>MPRIFRVSRAACARRTALSLLLTACVGHVHAADDTGARSWLAGDHHVHSEWSVKWDDSTSPPTPIRGGDSPYSRTRNAEEARRHGLTWMVHTDHGGPGHSDVTRDSAWPALQQARRDVPEVVQFHGMEFDVPAAEHASLIIAPGAQEADTLVDIERRFNRSEVSDGSRESPEAMLAALRHMQGLQPRPLMFVNHPSRTATGVGAWGRVEPAELRAWQDTAPGVLVGMEGAPGHQADRRHRGLYRNDAAKTFGGFDQMTAQVGGIWDSMLAEGRRFWITATSDSHRNADIGGADYWPGEYSKTYVHARHEAEDIVDGLRQGRVFAVTGDLIDTLDLQLSAEGAATATMGGTLIMATDAKLTVRVSVTVPAEKNFNGDRNAIDHIDVIAGQVGADGQPEMTVQTVRPAQWTQDGDRITFEIELPTPRAQGFVRVRGTSTTEIEPTMDAIGEDPWQDLWFYSNPVFVEVR</sequence>
<accession>A0A4R5UFE3</accession>
<organism evidence="3 4">
    <name type="scientific">Luteimonas terrae</name>
    <dbReference type="NCBI Taxonomy" id="1530191"/>
    <lineage>
        <taxon>Bacteria</taxon>
        <taxon>Pseudomonadati</taxon>
        <taxon>Pseudomonadota</taxon>
        <taxon>Gammaproteobacteria</taxon>
        <taxon>Lysobacterales</taxon>
        <taxon>Lysobacteraceae</taxon>
        <taxon>Luteimonas</taxon>
    </lineage>
</organism>
<dbReference type="Proteomes" id="UP000295543">
    <property type="component" value="Unassembled WGS sequence"/>
</dbReference>
<gene>
    <name evidence="3" type="ORF">E2F49_08375</name>
</gene>
<dbReference type="RefSeq" id="WP_133393372.1">
    <property type="nucleotide sequence ID" value="NZ_SMTG01000002.1"/>
</dbReference>
<feature type="chain" id="PRO_5020278359" description="Phosphoesterase" evidence="2">
    <location>
        <begin position="32"/>
        <end position="467"/>
    </location>
</feature>
<dbReference type="OrthoDB" id="9997at2"/>
<feature type="region of interest" description="Disordered" evidence="1">
    <location>
        <begin position="53"/>
        <end position="80"/>
    </location>
</feature>
<dbReference type="Gene3D" id="3.20.20.140">
    <property type="entry name" value="Metal-dependent hydrolases"/>
    <property type="match status" value="1"/>
</dbReference>
<dbReference type="SUPFAM" id="SSF89550">
    <property type="entry name" value="PHP domain-like"/>
    <property type="match status" value="1"/>
</dbReference>
<keyword evidence="4" id="KW-1185">Reference proteome</keyword>
<dbReference type="AlphaFoldDB" id="A0A4R5UFE3"/>